<comment type="catalytic activity">
    <reaction evidence="17">
        <text>L-seryl-[protein] + ATP = O-phospho-L-seryl-[protein] + ADP + H(+)</text>
        <dbReference type="Rhea" id="RHEA:17989"/>
        <dbReference type="Rhea" id="RHEA-COMP:9863"/>
        <dbReference type="Rhea" id="RHEA-COMP:11604"/>
        <dbReference type="ChEBI" id="CHEBI:15378"/>
        <dbReference type="ChEBI" id="CHEBI:29999"/>
        <dbReference type="ChEBI" id="CHEBI:30616"/>
        <dbReference type="ChEBI" id="CHEBI:83421"/>
        <dbReference type="ChEBI" id="CHEBI:456216"/>
        <dbReference type="EC" id="2.7.11.1"/>
    </reaction>
</comment>
<feature type="compositionally biased region" description="Low complexity" evidence="22">
    <location>
        <begin position="518"/>
        <end position="529"/>
    </location>
</feature>
<keyword evidence="10" id="KW-0808">Transferase</keyword>
<dbReference type="FunFam" id="1.10.510.10:FF:001032">
    <property type="entry name" value="KP78b, isoform A"/>
    <property type="match status" value="1"/>
</dbReference>
<feature type="region of interest" description="Disordered" evidence="22">
    <location>
        <begin position="1"/>
        <end position="31"/>
    </location>
</feature>
<comment type="caution">
    <text evidence="26">The sequence shown here is derived from an EMBL/GenBank/DDBJ whole genome shotgun (WGS) entry which is preliminary data.</text>
</comment>
<comment type="function">
    <text evidence="18">Serine/threonine-protein kinase. Involved in the specific phosphorylation of microtubule-associated proteins for MAP2 and MAP4. Phosphorylates the microtubule-associated protein MAPT/TAU. Phosphorylates CDC25C on 'Ser-216'. Regulates localization and activity of some histone deacetylases by mediating phosphorylation of HDAC7, promoting subsequent interaction between HDAC7 and 14-3-3 and export from the nucleus. Regulates localization and activity of MITF by mediating its phosphorylation, promoting subsequent interaction between MITF and 14-3-3 and retention in the cytosol. Negatively regulates the Hippo signaling pathway and antagonizes the phosphorylation of LATS1. Cooperates with DLG5 to inhibit the kinase activity of STK3/MST2 toward LATS1. Phosphorylates PKP2 and KSR1.</text>
</comment>
<comment type="subcellular location">
    <subcellularLocation>
        <location evidence="1">Cell membrane</location>
    </subcellularLocation>
    <subcellularLocation>
        <location evidence="2">Cell projection</location>
        <location evidence="2">Dendrite</location>
    </subcellularLocation>
    <subcellularLocation>
        <location evidence="3">Cytoplasm</location>
    </subcellularLocation>
</comment>
<evidence type="ECO:0000259" key="24">
    <source>
        <dbReference type="PROSITE" id="PS50030"/>
    </source>
</evidence>
<dbReference type="PROSITE" id="PS00107">
    <property type="entry name" value="PROTEIN_KINASE_ATP"/>
    <property type="match status" value="1"/>
</dbReference>
<dbReference type="InterPro" id="IPR008271">
    <property type="entry name" value="Ser/Thr_kinase_AS"/>
</dbReference>
<feature type="domain" description="UBA" evidence="24">
    <location>
        <begin position="308"/>
        <end position="347"/>
    </location>
</feature>
<feature type="compositionally biased region" description="Low complexity" evidence="22">
    <location>
        <begin position="419"/>
        <end position="432"/>
    </location>
</feature>
<organism evidence="26 27">
    <name type="scientific">Crenichthys baileyi</name>
    <name type="common">White River springfish</name>
    <dbReference type="NCBI Taxonomy" id="28760"/>
    <lineage>
        <taxon>Eukaryota</taxon>
        <taxon>Metazoa</taxon>
        <taxon>Chordata</taxon>
        <taxon>Craniata</taxon>
        <taxon>Vertebrata</taxon>
        <taxon>Euteleostomi</taxon>
        <taxon>Actinopterygii</taxon>
        <taxon>Neopterygii</taxon>
        <taxon>Teleostei</taxon>
        <taxon>Neoteleostei</taxon>
        <taxon>Acanthomorphata</taxon>
        <taxon>Ovalentaria</taxon>
        <taxon>Atherinomorphae</taxon>
        <taxon>Cyprinodontiformes</taxon>
        <taxon>Goodeidae</taxon>
        <taxon>Crenichthys</taxon>
    </lineage>
</organism>
<dbReference type="EC" id="2.7.11.1" evidence="5"/>
<evidence type="ECO:0000259" key="23">
    <source>
        <dbReference type="PROSITE" id="PS50011"/>
    </source>
</evidence>
<feature type="domain" description="KA1" evidence="25">
    <location>
        <begin position="680"/>
        <end position="729"/>
    </location>
</feature>
<dbReference type="SMART" id="SM00165">
    <property type="entry name" value="UBA"/>
    <property type="match status" value="1"/>
</dbReference>
<keyword evidence="9" id="KW-0597">Phosphoprotein</keyword>
<evidence type="ECO:0000256" key="3">
    <source>
        <dbReference type="ARBA" id="ARBA00004496"/>
    </source>
</evidence>
<dbReference type="GO" id="GO:0030425">
    <property type="term" value="C:dendrite"/>
    <property type="evidence" value="ECO:0007669"/>
    <property type="project" value="UniProtKB-SubCell"/>
</dbReference>
<evidence type="ECO:0000256" key="7">
    <source>
        <dbReference type="ARBA" id="ARBA00022490"/>
    </source>
</evidence>
<dbReference type="InterPro" id="IPR028375">
    <property type="entry name" value="KA1/Ssp2_C"/>
</dbReference>
<dbReference type="GO" id="GO:0035556">
    <property type="term" value="P:intracellular signal transduction"/>
    <property type="evidence" value="ECO:0007669"/>
    <property type="project" value="TreeGrafter"/>
</dbReference>
<keyword evidence="11 21" id="KW-0547">Nucleotide-binding</keyword>
<evidence type="ECO:0000256" key="5">
    <source>
        <dbReference type="ARBA" id="ARBA00012513"/>
    </source>
</evidence>
<dbReference type="Pfam" id="PF02149">
    <property type="entry name" value="KA1"/>
    <property type="match status" value="1"/>
</dbReference>
<evidence type="ECO:0000256" key="4">
    <source>
        <dbReference type="ARBA" id="ARBA00006234"/>
    </source>
</evidence>
<dbReference type="GO" id="GO:0005524">
    <property type="term" value="F:ATP binding"/>
    <property type="evidence" value="ECO:0007669"/>
    <property type="project" value="UniProtKB-UniRule"/>
</dbReference>
<evidence type="ECO:0000256" key="21">
    <source>
        <dbReference type="PROSITE-ProRule" id="PRU10141"/>
    </source>
</evidence>
<evidence type="ECO:0000256" key="6">
    <source>
        <dbReference type="ARBA" id="ARBA00022475"/>
    </source>
</evidence>
<name>A0AAV9RP71_9TELE</name>
<evidence type="ECO:0000256" key="15">
    <source>
        <dbReference type="ARBA" id="ARBA00023273"/>
    </source>
</evidence>
<evidence type="ECO:0000256" key="13">
    <source>
        <dbReference type="ARBA" id="ARBA00022840"/>
    </source>
</evidence>
<dbReference type="Pfam" id="PF00069">
    <property type="entry name" value="Pkinase"/>
    <property type="match status" value="1"/>
</dbReference>
<evidence type="ECO:0000313" key="26">
    <source>
        <dbReference type="EMBL" id="KAK5610844.1"/>
    </source>
</evidence>
<keyword evidence="8" id="KW-0723">Serine/threonine-protein kinase</keyword>
<keyword evidence="12 26" id="KW-0418">Kinase</keyword>
<comment type="subunit">
    <text evidence="19">Interacts with MAPT/TAU. Interacts with DLG5 (via coiled-coil domain). Interacts with STK3/MST2 and STK4/MST1 in the presence of DLG5. Interacts with YWHAB, YWHAG, YWHAQ and YWHAZ. Interacts with PKP2 (via N-terminus). Interacts with CDC25C. Interacts with KSR1.</text>
</comment>
<evidence type="ECO:0000256" key="14">
    <source>
        <dbReference type="ARBA" id="ARBA00023136"/>
    </source>
</evidence>
<feature type="compositionally biased region" description="Low complexity" evidence="22">
    <location>
        <begin position="479"/>
        <end position="492"/>
    </location>
</feature>
<dbReference type="PROSITE" id="PS50030">
    <property type="entry name" value="UBA"/>
    <property type="match status" value="1"/>
</dbReference>
<feature type="compositionally biased region" description="Polar residues" evidence="22">
    <location>
        <begin position="443"/>
        <end position="477"/>
    </location>
</feature>
<evidence type="ECO:0000256" key="8">
    <source>
        <dbReference type="ARBA" id="ARBA00022527"/>
    </source>
</evidence>
<evidence type="ECO:0000313" key="27">
    <source>
        <dbReference type="Proteomes" id="UP001311232"/>
    </source>
</evidence>
<dbReference type="SUPFAM" id="SSF103243">
    <property type="entry name" value="KA1-like"/>
    <property type="match status" value="1"/>
</dbReference>
<dbReference type="AlphaFoldDB" id="A0AAV9RP71"/>
<evidence type="ECO:0000256" key="22">
    <source>
        <dbReference type="SAM" id="MobiDB-lite"/>
    </source>
</evidence>
<dbReference type="GO" id="GO:0050321">
    <property type="term" value="F:tau-protein kinase activity"/>
    <property type="evidence" value="ECO:0007669"/>
    <property type="project" value="TreeGrafter"/>
</dbReference>
<protein>
    <recommendedName>
        <fullName evidence="20">MAP/microtubule affinity-regulating kinase 3</fullName>
        <ecNumber evidence="5">2.7.11.1</ecNumber>
    </recommendedName>
</protein>
<evidence type="ECO:0000256" key="2">
    <source>
        <dbReference type="ARBA" id="ARBA00004279"/>
    </source>
</evidence>
<dbReference type="InterPro" id="IPR015940">
    <property type="entry name" value="UBA"/>
</dbReference>
<dbReference type="InterPro" id="IPR000719">
    <property type="entry name" value="Prot_kinase_dom"/>
</dbReference>
<feature type="compositionally biased region" description="Polar residues" evidence="22">
    <location>
        <begin position="395"/>
        <end position="410"/>
    </location>
</feature>
<dbReference type="PROSITE" id="PS50032">
    <property type="entry name" value="KA1"/>
    <property type="match status" value="1"/>
</dbReference>
<feature type="domain" description="Protein kinase" evidence="23">
    <location>
        <begin position="37"/>
        <end position="289"/>
    </location>
</feature>
<dbReference type="Pfam" id="PF00627">
    <property type="entry name" value="UBA"/>
    <property type="match status" value="1"/>
</dbReference>
<comment type="catalytic activity">
    <reaction evidence="16">
        <text>L-threonyl-[protein] + ATP = O-phospho-L-threonyl-[protein] + ADP + H(+)</text>
        <dbReference type="Rhea" id="RHEA:46608"/>
        <dbReference type="Rhea" id="RHEA-COMP:11060"/>
        <dbReference type="Rhea" id="RHEA-COMP:11605"/>
        <dbReference type="ChEBI" id="CHEBI:15378"/>
        <dbReference type="ChEBI" id="CHEBI:30013"/>
        <dbReference type="ChEBI" id="CHEBI:30616"/>
        <dbReference type="ChEBI" id="CHEBI:61977"/>
        <dbReference type="ChEBI" id="CHEBI:456216"/>
        <dbReference type="EC" id="2.7.11.1"/>
    </reaction>
</comment>
<keyword evidence="7" id="KW-0963">Cytoplasm</keyword>
<dbReference type="InterPro" id="IPR017441">
    <property type="entry name" value="Protein_kinase_ATP_BS"/>
</dbReference>
<comment type="similarity">
    <text evidence="4">Belongs to the protein kinase superfamily. CAMK Ser/Thr protein kinase family. SNF1 subfamily.</text>
</comment>
<dbReference type="PANTHER" id="PTHR24346">
    <property type="entry name" value="MAP/MICROTUBULE AFFINITY-REGULATING KINASE"/>
    <property type="match status" value="1"/>
</dbReference>
<dbReference type="GO" id="GO:0000226">
    <property type="term" value="P:microtubule cytoskeleton organization"/>
    <property type="evidence" value="ECO:0007669"/>
    <property type="project" value="TreeGrafter"/>
</dbReference>
<dbReference type="InterPro" id="IPR001772">
    <property type="entry name" value="KA1_dom"/>
</dbReference>
<dbReference type="InterPro" id="IPR049508">
    <property type="entry name" value="MARK1-4_cat"/>
</dbReference>
<keyword evidence="27" id="KW-1185">Reference proteome</keyword>
<dbReference type="GO" id="GO:0005886">
    <property type="term" value="C:plasma membrane"/>
    <property type="evidence" value="ECO:0007669"/>
    <property type="project" value="UniProtKB-SubCell"/>
</dbReference>
<reference evidence="26 27" key="1">
    <citation type="submission" date="2021-06" db="EMBL/GenBank/DDBJ databases">
        <authorList>
            <person name="Palmer J.M."/>
        </authorList>
    </citation>
    <scope>NUCLEOTIDE SEQUENCE [LARGE SCALE GENOMIC DNA]</scope>
    <source>
        <strain evidence="26 27">MEX-2019</strain>
        <tissue evidence="26">Muscle</tissue>
    </source>
</reference>
<keyword evidence="13 21" id="KW-0067">ATP-binding</keyword>
<dbReference type="PANTHER" id="PTHR24346:SF56">
    <property type="entry name" value="SERINE_THREONINE-PROTEIN KINASE MARK2"/>
    <property type="match status" value="1"/>
</dbReference>
<dbReference type="CDD" id="cd14406">
    <property type="entry name" value="UBA_MARK2"/>
    <property type="match status" value="1"/>
</dbReference>
<feature type="binding site" evidence="21">
    <location>
        <position position="66"/>
    </location>
    <ligand>
        <name>ATP</name>
        <dbReference type="ChEBI" id="CHEBI:30616"/>
    </ligand>
</feature>
<evidence type="ECO:0000256" key="12">
    <source>
        <dbReference type="ARBA" id="ARBA00022777"/>
    </source>
</evidence>
<feature type="region of interest" description="Disordered" evidence="22">
    <location>
        <begin position="578"/>
        <end position="636"/>
    </location>
</feature>
<evidence type="ECO:0000256" key="17">
    <source>
        <dbReference type="ARBA" id="ARBA00048679"/>
    </source>
</evidence>
<dbReference type="Gene3D" id="1.10.8.10">
    <property type="entry name" value="DNA helicase RuvA subunit, C-terminal domain"/>
    <property type="match status" value="1"/>
</dbReference>
<dbReference type="FunFam" id="1.10.8.10:FF:000005">
    <property type="entry name" value="Non-specific serine/threonine protein kinase"/>
    <property type="match status" value="1"/>
</dbReference>
<proteinExistence type="inferred from homology"/>
<evidence type="ECO:0000256" key="18">
    <source>
        <dbReference type="ARBA" id="ARBA00054424"/>
    </source>
</evidence>
<keyword evidence="14" id="KW-0472">Membrane</keyword>
<feature type="compositionally biased region" description="Polar residues" evidence="22">
    <location>
        <begin position="493"/>
        <end position="504"/>
    </location>
</feature>
<dbReference type="PROSITE" id="PS00108">
    <property type="entry name" value="PROTEIN_KINASE_ST"/>
    <property type="match status" value="1"/>
</dbReference>
<evidence type="ECO:0000256" key="10">
    <source>
        <dbReference type="ARBA" id="ARBA00022679"/>
    </source>
</evidence>
<dbReference type="GO" id="GO:0005737">
    <property type="term" value="C:cytoplasm"/>
    <property type="evidence" value="ECO:0007669"/>
    <property type="project" value="UniProtKB-SubCell"/>
</dbReference>
<dbReference type="SUPFAM" id="SSF56112">
    <property type="entry name" value="Protein kinase-like (PK-like)"/>
    <property type="match status" value="1"/>
</dbReference>
<evidence type="ECO:0000256" key="9">
    <source>
        <dbReference type="ARBA" id="ARBA00022553"/>
    </source>
</evidence>
<dbReference type="Proteomes" id="UP001311232">
    <property type="component" value="Unassembled WGS sequence"/>
</dbReference>
<evidence type="ECO:0000256" key="19">
    <source>
        <dbReference type="ARBA" id="ARBA00063680"/>
    </source>
</evidence>
<dbReference type="FunFam" id="3.30.200.20:FF:000003">
    <property type="entry name" value="Non-specific serine/threonine protein kinase"/>
    <property type="match status" value="1"/>
</dbReference>
<dbReference type="PROSITE" id="PS50011">
    <property type="entry name" value="PROTEIN_KINASE_DOM"/>
    <property type="match status" value="1"/>
</dbReference>
<dbReference type="Gene3D" id="3.30.310.80">
    <property type="entry name" value="Kinase associated domain 1, KA1"/>
    <property type="match status" value="1"/>
</dbReference>
<feature type="compositionally biased region" description="Polar residues" evidence="22">
    <location>
        <begin position="539"/>
        <end position="548"/>
    </location>
</feature>
<keyword evidence="6" id="KW-1003">Cell membrane</keyword>
<evidence type="ECO:0000256" key="1">
    <source>
        <dbReference type="ARBA" id="ARBA00004236"/>
    </source>
</evidence>
<keyword evidence="15" id="KW-0966">Cell projection</keyword>
<dbReference type="SMART" id="SM00220">
    <property type="entry name" value="S_TKc"/>
    <property type="match status" value="1"/>
</dbReference>
<sequence length="729" mass="80967">MMDWDEQKSSSGRYSMSRCPNSGSTATSDDQPHIGNYRLLKTIGKGNFAKVKLARHVLTGKEVAVKIIDKTQLNSSSLQKLFREVRIMKMLNHPNIVKLFEVIETEKTLYLVMEYASGGEVFDYLVAHGRMKEKEARAKFRQIVSAVQYCHQKCIVHRDLKAENLLLDADMNIKIADFGFSNEFTLGNKLDTFCGSPPYAAPELFQGKKYDGPEVDVWSLGVILYTLVSGSLPFDGQNLKELRERVLRGKYRIPFYMSTDCENLLKKFLILNPSKRGSLEQQIMRDRWMNVGCEEDELKPYIEPQPDYKDPKRTDKMLRMGYSKEEIQDSLVNQKYNEVMATYLLLDYRNSELDELPLKPRPGSDLSSTNAPSPPHKVQRSVSSNQKPQNRRTTDQGSSYSKRGGQSDNRSTAEDSGRKSSSGSSTTKVAASPLVSLDRKKSATPSTNSILSTGTSRSRNSPLTERATLGQSIQNGKDSAAPSRAPGASPSAHNISSATVSDRTNFPRGGVIRSTFHAGQQRGARDQQGSAYPGGPASPSLSHGNSQARRTHGATGIFSKFTSKFVRKNLSFRFPRRSVLSSTVDKSEKTSGGVLSSSSNNDENNSSPGSGNTGGTGTPPANASQKDSAKPRSLRFTWSMKTTSSMEPTEMMREIRKVLDSNSCEYELRERYMLLCMSGNPAHDDFVQWEMEVCKLPRLSLNGVRFKRISGTSIAFKNIASKIANELKL</sequence>
<feature type="region of interest" description="Disordered" evidence="22">
    <location>
        <begin position="356"/>
        <end position="555"/>
    </location>
</feature>
<feature type="compositionally biased region" description="Polar residues" evidence="22">
    <location>
        <begin position="9"/>
        <end position="29"/>
    </location>
</feature>
<dbReference type="Gene3D" id="1.10.510.10">
    <property type="entry name" value="Transferase(Phosphotransferase) domain 1"/>
    <property type="match status" value="1"/>
</dbReference>
<evidence type="ECO:0000256" key="11">
    <source>
        <dbReference type="ARBA" id="ARBA00022741"/>
    </source>
</evidence>
<dbReference type="FunFam" id="3.30.310.80:FF:000001">
    <property type="entry name" value="Non-specific serine/threonine protein kinase"/>
    <property type="match status" value="1"/>
</dbReference>
<dbReference type="CDD" id="cd14072">
    <property type="entry name" value="STKc_MARK"/>
    <property type="match status" value="1"/>
</dbReference>
<dbReference type="InterPro" id="IPR011009">
    <property type="entry name" value="Kinase-like_dom_sf"/>
</dbReference>
<dbReference type="Gene3D" id="3.30.200.20">
    <property type="entry name" value="Phosphorylase Kinase, domain 1"/>
    <property type="match status" value="1"/>
</dbReference>
<dbReference type="EMBL" id="JAHHUM010001523">
    <property type="protein sequence ID" value="KAK5610844.1"/>
    <property type="molecule type" value="Genomic_DNA"/>
</dbReference>
<feature type="compositionally biased region" description="Low complexity" evidence="22">
    <location>
        <begin position="596"/>
        <end position="610"/>
    </location>
</feature>
<evidence type="ECO:0000256" key="20">
    <source>
        <dbReference type="ARBA" id="ARBA00071529"/>
    </source>
</evidence>
<evidence type="ECO:0000256" key="16">
    <source>
        <dbReference type="ARBA" id="ARBA00047899"/>
    </source>
</evidence>
<evidence type="ECO:0000259" key="25">
    <source>
        <dbReference type="PROSITE" id="PS50032"/>
    </source>
</evidence>
<accession>A0AAV9RP71</accession>
<gene>
    <name evidence="26" type="primary">MARK2</name>
    <name evidence="26" type="ORF">CRENBAI_025532</name>
</gene>